<name>A0ABP1BTC4_9BRYO</name>
<dbReference type="InterPro" id="IPR010770">
    <property type="entry name" value="Ecd"/>
</dbReference>
<dbReference type="Proteomes" id="UP001497522">
    <property type="component" value="Chromosome 7"/>
</dbReference>
<dbReference type="PANTHER" id="PTHR13060">
    <property type="entry name" value="SGT1 PROTEIN HSGT1 SUPPRESSOR OF GCR2"/>
    <property type="match status" value="1"/>
</dbReference>
<accession>A0ABP1BTC4</accession>
<dbReference type="EMBL" id="OZ023708">
    <property type="protein sequence ID" value="CAK9879562.1"/>
    <property type="molecule type" value="Genomic_DNA"/>
</dbReference>
<proteinExistence type="predicted"/>
<feature type="compositionally biased region" description="Basic and acidic residues" evidence="1">
    <location>
        <begin position="516"/>
        <end position="534"/>
    </location>
</feature>
<feature type="region of interest" description="Disordered" evidence="1">
    <location>
        <begin position="502"/>
        <end position="534"/>
    </location>
</feature>
<protein>
    <recommendedName>
        <fullName evidence="4">Ecdysoneless</fullName>
    </recommendedName>
</protein>
<dbReference type="Pfam" id="PF07093">
    <property type="entry name" value="SGT1"/>
    <property type="match status" value="1"/>
</dbReference>
<organism evidence="2 3">
    <name type="scientific">Sphagnum jensenii</name>
    <dbReference type="NCBI Taxonomy" id="128206"/>
    <lineage>
        <taxon>Eukaryota</taxon>
        <taxon>Viridiplantae</taxon>
        <taxon>Streptophyta</taxon>
        <taxon>Embryophyta</taxon>
        <taxon>Bryophyta</taxon>
        <taxon>Sphagnophytina</taxon>
        <taxon>Sphagnopsida</taxon>
        <taxon>Sphagnales</taxon>
        <taxon>Sphagnaceae</taxon>
        <taxon>Sphagnum</taxon>
    </lineage>
</organism>
<keyword evidence="3" id="KW-1185">Reference proteome</keyword>
<feature type="region of interest" description="Disordered" evidence="1">
    <location>
        <begin position="703"/>
        <end position="722"/>
    </location>
</feature>
<gene>
    <name evidence="2" type="ORF">CSSPJE1EN2_LOCUS21075</name>
</gene>
<evidence type="ECO:0008006" key="4">
    <source>
        <dbReference type="Google" id="ProtNLM"/>
    </source>
</evidence>
<sequence>MADEGTDAVEYEIYPDACVVATACSRPGTALLDPDLCKPPRKSKVKEESRVYGSGVKDEERLLFLLEELKAACFDIVSPLIKDYIWQHQPFNLDVVSTPTSSSSLSSSSSSLPHLHGMIKYGDNIDDEWFLVFLLYELSRNLPNISITVRDGDGQFLLIEAAYSLPRWLKPETSSNRVFIRQGCLHFLPPSSMPVNSSSSLQKALEVLARGDAVTKASDGVQQAITHRIGEYPERARSGIHKARCIVPLQVAQILKHEPQLISIAVEAFYRRDIDSVKAVARMKKFLSFKGGGDGNRGDDDDCGIIDMVEVMVSFSRAMYAQLVQQVFQAPRRYPMPPLSSPQFKAAELGMKLTCGFEMMYWERAGYEPQEGMQNQNTPDDASLTTPVKLDGVPDSDPGWQVFRSSLQNRGYFKGLMEGSKEHRQLLQAAVERYQESRLFSRVSSAMHAPIKCMNNIMAIPCTSSDFPAILQESDDDSWLYDGDTELTSALLERQKEMEAYEMRRASRKQSNKNAAADHETSNQDSPKRGLKEPSFDLAGLAQSMQAFVTKASSYEGAEVPDGDDEVSVNMSRFKKELESALGSSDLFAEFSHDPSAYDLDISDSDMDYGANYADGDDAFSSAYSSALEHELHQTSIAKSFITAEDAIEQQPEVVVQTGEISDSEDIAPVDVDVNLVTNLLQSYMSQQGLPGPVSNLLGAMGINLPDMRDDKPPSRKGKEKS</sequence>
<reference evidence="2" key="1">
    <citation type="submission" date="2024-03" db="EMBL/GenBank/DDBJ databases">
        <authorList>
            <consortium name="ELIXIR-Norway"/>
            <consortium name="Elixir Norway"/>
        </authorList>
    </citation>
    <scope>NUCLEOTIDE SEQUENCE</scope>
</reference>
<evidence type="ECO:0000313" key="2">
    <source>
        <dbReference type="EMBL" id="CAK9879562.1"/>
    </source>
</evidence>
<dbReference type="PANTHER" id="PTHR13060:SF0">
    <property type="entry name" value="PROTEIN ECDYSONELESS HOMOLOG"/>
    <property type="match status" value="1"/>
</dbReference>
<evidence type="ECO:0000313" key="3">
    <source>
        <dbReference type="Proteomes" id="UP001497522"/>
    </source>
</evidence>
<evidence type="ECO:0000256" key="1">
    <source>
        <dbReference type="SAM" id="MobiDB-lite"/>
    </source>
</evidence>